<name>A0AAV9UCR1_9PEZI</name>
<accession>A0AAV9UCR1</accession>
<reference evidence="2 3" key="1">
    <citation type="submission" date="2019-10" db="EMBL/GenBank/DDBJ databases">
        <authorList>
            <person name="Palmer J.M."/>
        </authorList>
    </citation>
    <scope>NUCLEOTIDE SEQUENCE [LARGE SCALE GENOMIC DNA]</scope>
    <source>
        <strain evidence="2 3">TWF696</strain>
    </source>
</reference>
<dbReference type="AlphaFoldDB" id="A0AAV9UCR1"/>
<keyword evidence="1" id="KW-0812">Transmembrane</keyword>
<evidence type="ECO:0000256" key="1">
    <source>
        <dbReference type="SAM" id="Phobius"/>
    </source>
</evidence>
<evidence type="ECO:0008006" key="4">
    <source>
        <dbReference type="Google" id="ProtNLM"/>
    </source>
</evidence>
<feature type="transmembrane region" description="Helical" evidence="1">
    <location>
        <begin position="392"/>
        <end position="415"/>
    </location>
</feature>
<gene>
    <name evidence="2" type="ORF">TWF696_001615</name>
</gene>
<keyword evidence="1" id="KW-1133">Transmembrane helix</keyword>
<proteinExistence type="predicted"/>
<evidence type="ECO:0000313" key="2">
    <source>
        <dbReference type="EMBL" id="KAK6338144.1"/>
    </source>
</evidence>
<dbReference type="Proteomes" id="UP001375240">
    <property type="component" value="Unassembled WGS sequence"/>
</dbReference>
<evidence type="ECO:0000313" key="3">
    <source>
        <dbReference type="Proteomes" id="UP001375240"/>
    </source>
</evidence>
<keyword evidence="1" id="KW-0472">Membrane</keyword>
<sequence>MEHQISSDVDLIIYLINSDPSPSTTKYYVTAWSLQQASPVFSRIIVPGPRFRQPFRTRYAGKECLTITLEDDDPEALRIVFNLLHLNKKPLPAIKKLSWNTMREIAAIWDKYDISNLIRPPWVTHFQTKMLSFGYEDWLLVGRVFNEERDYAKLTALLVIELAEAKPKGKVTRLEHTAFFRAESPVDLSMWPDSIKNHITTERSRLLDGICSLMSRWKRKYRSGLPPIYCACLGDISYNLHQSLSDELRILFKGMDPSVGDQRPYVSFLRRITHLSNPFRRGVDPSAPAWNWTGSILELQSILGKFANKLPARRVRQLSYTVDNARLFRPCPVEELTLEMMHEFRVVTAVVKGINTDGKEVDFVFDRLIPDYAKDAHWGWGYPRTNWHVLSVLGLSIFVVSLLASAVMAAAAAWLM</sequence>
<comment type="caution">
    <text evidence="2">The sequence shown here is derived from an EMBL/GenBank/DDBJ whole genome shotgun (WGS) entry which is preliminary data.</text>
</comment>
<dbReference type="EMBL" id="JAVHNQ010000010">
    <property type="protein sequence ID" value="KAK6338144.1"/>
    <property type="molecule type" value="Genomic_DNA"/>
</dbReference>
<protein>
    <recommendedName>
        <fullName evidence="4">BTB domain-containing protein</fullName>
    </recommendedName>
</protein>
<organism evidence="2 3">
    <name type="scientific">Orbilia brochopaga</name>
    <dbReference type="NCBI Taxonomy" id="3140254"/>
    <lineage>
        <taxon>Eukaryota</taxon>
        <taxon>Fungi</taxon>
        <taxon>Dikarya</taxon>
        <taxon>Ascomycota</taxon>
        <taxon>Pezizomycotina</taxon>
        <taxon>Orbiliomycetes</taxon>
        <taxon>Orbiliales</taxon>
        <taxon>Orbiliaceae</taxon>
        <taxon>Orbilia</taxon>
    </lineage>
</organism>
<keyword evidence="3" id="KW-1185">Reference proteome</keyword>